<keyword evidence="1" id="KW-0186">Copper</keyword>
<dbReference type="Pfam" id="PF00080">
    <property type="entry name" value="Sod_Cu"/>
    <property type="match status" value="1"/>
</dbReference>
<dbReference type="GO" id="GO:0004784">
    <property type="term" value="F:superoxide dismutase activity"/>
    <property type="evidence" value="ECO:0007669"/>
    <property type="project" value="UniProtKB-EC"/>
</dbReference>
<feature type="chain" id="PRO_5037364282" description="Superoxide dismutase [Cu-Zn]" evidence="2">
    <location>
        <begin position="19"/>
        <end position="179"/>
    </location>
</feature>
<dbReference type="AlphaFoldDB" id="A0A914P7E5"/>
<keyword evidence="1" id="KW-0862">Zinc</keyword>
<evidence type="ECO:0000313" key="5">
    <source>
        <dbReference type="WBParaSite" id="PDA_v2.g13332.t1"/>
    </source>
</evidence>
<dbReference type="PROSITE" id="PS00332">
    <property type="entry name" value="SOD_CU_ZN_2"/>
    <property type="match status" value="1"/>
</dbReference>
<dbReference type="GO" id="GO:0005507">
    <property type="term" value="F:copper ion binding"/>
    <property type="evidence" value="ECO:0007669"/>
    <property type="project" value="InterPro"/>
</dbReference>
<keyword evidence="4" id="KW-1185">Reference proteome</keyword>
<comment type="catalytic activity">
    <reaction evidence="1">
        <text>2 superoxide + 2 H(+) = H2O2 + O2</text>
        <dbReference type="Rhea" id="RHEA:20696"/>
        <dbReference type="ChEBI" id="CHEBI:15378"/>
        <dbReference type="ChEBI" id="CHEBI:15379"/>
        <dbReference type="ChEBI" id="CHEBI:16240"/>
        <dbReference type="ChEBI" id="CHEBI:18421"/>
        <dbReference type="EC" id="1.15.1.1"/>
    </reaction>
</comment>
<reference evidence="5" key="1">
    <citation type="submission" date="2022-11" db="UniProtKB">
        <authorList>
            <consortium name="WormBaseParasite"/>
        </authorList>
    </citation>
    <scope>IDENTIFICATION</scope>
</reference>
<evidence type="ECO:0000256" key="1">
    <source>
        <dbReference type="RuleBase" id="RU000393"/>
    </source>
</evidence>
<dbReference type="InterPro" id="IPR024134">
    <property type="entry name" value="SOD_Cu/Zn_/chaperone"/>
</dbReference>
<protein>
    <recommendedName>
        <fullName evidence="1">Superoxide dismutase [Cu-Zn]</fullName>
        <ecNumber evidence="1">1.15.1.1</ecNumber>
    </recommendedName>
</protein>
<dbReference type="Gene3D" id="2.60.40.200">
    <property type="entry name" value="Superoxide dismutase, copper/zinc binding domain"/>
    <property type="match status" value="1"/>
</dbReference>
<keyword evidence="2" id="KW-0732">Signal</keyword>
<dbReference type="InterPro" id="IPR036423">
    <property type="entry name" value="SOD-like_Cu/Zn_dom_sf"/>
</dbReference>
<dbReference type="CDD" id="cd00305">
    <property type="entry name" value="Cu-Zn_Superoxide_Dismutase"/>
    <property type="match status" value="1"/>
</dbReference>
<dbReference type="InterPro" id="IPR018152">
    <property type="entry name" value="SOD_Cu/Zn_BS"/>
</dbReference>
<keyword evidence="1" id="KW-0479">Metal-binding</keyword>
<dbReference type="SUPFAM" id="SSF49329">
    <property type="entry name" value="Cu,Zn superoxide dismutase-like"/>
    <property type="match status" value="1"/>
</dbReference>
<comment type="function">
    <text evidence="1">Destroys radicals which are normally produced within the cells and which are toxic to biological systems.</text>
</comment>
<organism evidence="4 5">
    <name type="scientific">Panagrolaimus davidi</name>
    <dbReference type="NCBI Taxonomy" id="227884"/>
    <lineage>
        <taxon>Eukaryota</taxon>
        <taxon>Metazoa</taxon>
        <taxon>Ecdysozoa</taxon>
        <taxon>Nematoda</taxon>
        <taxon>Chromadorea</taxon>
        <taxon>Rhabditida</taxon>
        <taxon>Tylenchina</taxon>
        <taxon>Panagrolaimomorpha</taxon>
        <taxon>Panagrolaimoidea</taxon>
        <taxon>Panagrolaimidae</taxon>
        <taxon>Panagrolaimus</taxon>
    </lineage>
</organism>
<evidence type="ECO:0000313" key="4">
    <source>
        <dbReference type="Proteomes" id="UP000887578"/>
    </source>
</evidence>
<proteinExistence type="inferred from homology"/>
<feature type="domain" description="Superoxide dismutase copper/zinc binding" evidence="3">
    <location>
        <begin position="43"/>
        <end position="175"/>
    </location>
</feature>
<dbReference type="PRINTS" id="PR00068">
    <property type="entry name" value="CUZNDISMTASE"/>
</dbReference>
<comment type="similarity">
    <text evidence="1">Belongs to the Cu-Zn superoxide dismutase family.</text>
</comment>
<evidence type="ECO:0000259" key="3">
    <source>
        <dbReference type="Pfam" id="PF00080"/>
    </source>
</evidence>
<feature type="signal peptide" evidence="2">
    <location>
        <begin position="1"/>
        <end position="18"/>
    </location>
</feature>
<dbReference type="EC" id="1.15.1.1" evidence="1"/>
<dbReference type="Proteomes" id="UP000887578">
    <property type="component" value="Unplaced"/>
</dbReference>
<comment type="cofactor">
    <cofactor evidence="1">
        <name>Cu cation</name>
        <dbReference type="ChEBI" id="CHEBI:23378"/>
    </cofactor>
    <text evidence="1">Binds 1 copper ion per subunit.</text>
</comment>
<dbReference type="PANTHER" id="PTHR10003">
    <property type="entry name" value="SUPEROXIDE DISMUTASE CU-ZN -RELATED"/>
    <property type="match status" value="1"/>
</dbReference>
<comment type="cofactor">
    <cofactor evidence="1">
        <name>Zn(2+)</name>
        <dbReference type="ChEBI" id="CHEBI:29105"/>
    </cofactor>
    <text evidence="1">Binds 1 zinc ion per subunit.</text>
</comment>
<sequence>MIKAIILAIFCISTLAVADVTKARAMIYKAMDEFKADSNELVGTIDFIQIDGGGVKVVANITGPAGKHGFHVHEKSDLSKKCNNTGGHFNPFGKQHGAPTDENRHVGDLGNIDISDSSKPTIWTITDKIISFSGDSNIIGKGFVIHAGEDDLGKGGHPDSLTTGHAGSRWACGVIGKHE</sequence>
<keyword evidence="1" id="KW-0560">Oxidoreductase</keyword>
<evidence type="ECO:0000256" key="2">
    <source>
        <dbReference type="SAM" id="SignalP"/>
    </source>
</evidence>
<name>A0A914P7E5_9BILA</name>
<accession>A0A914P7E5</accession>
<dbReference type="WBParaSite" id="PDA_v2.g13332.t1">
    <property type="protein sequence ID" value="PDA_v2.g13332.t1"/>
    <property type="gene ID" value="PDA_v2.g13332"/>
</dbReference>
<dbReference type="InterPro" id="IPR001424">
    <property type="entry name" value="SOD_Cu_Zn_dom"/>
</dbReference>